<organism evidence="2 3">
    <name type="scientific">Flavobacterium humi</name>
    <dbReference type="NCBI Taxonomy" id="2562683"/>
    <lineage>
        <taxon>Bacteria</taxon>
        <taxon>Pseudomonadati</taxon>
        <taxon>Bacteroidota</taxon>
        <taxon>Flavobacteriia</taxon>
        <taxon>Flavobacteriales</taxon>
        <taxon>Flavobacteriaceae</taxon>
        <taxon>Flavobacterium</taxon>
    </lineage>
</organism>
<gene>
    <name evidence="2" type="ORF">E4635_00005</name>
</gene>
<sequence>QNATATALSATGTNLLWYTAATGGTGSATAPTPSTATAGSTTYYVSQTTSSCESPRAAITVTVRELPKPVLYPGYVCVDSQTGAVLNTYTLDAGLDNTAFDFVWYNLSSGTAVPIAGETQNMYVVTTPGTYGVQAVNVATGCTSLRVDTTVGTSSPPQSITVETSNYFAEVQTITINATPAGNYEYEIDNGGFQSSNVFANVGSGDHIIRVRDVNQCGVLSVNATIIDYPKFFTPNGDGYHDRWNISALSGQANAKIYIFDRFGKLLKEIRPSSTGWDGTFNNLPLPATDYWFIVYYTEENQDKEFKSHFALKR</sequence>
<dbReference type="InterPro" id="IPR044023">
    <property type="entry name" value="Ig_7"/>
</dbReference>
<dbReference type="Pfam" id="PF19081">
    <property type="entry name" value="Ig_7"/>
    <property type="match status" value="1"/>
</dbReference>
<keyword evidence="3" id="KW-1185">Reference proteome</keyword>
<dbReference type="OrthoDB" id="9765926at2"/>
<proteinExistence type="predicted"/>
<accession>A0A4Z0LBU7</accession>
<evidence type="ECO:0000313" key="2">
    <source>
        <dbReference type="EMBL" id="TGD59356.1"/>
    </source>
</evidence>
<evidence type="ECO:0000259" key="1">
    <source>
        <dbReference type="Pfam" id="PF19081"/>
    </source>
</evidence>
<dbReference type="Proteomes" id="UP000297407">
    <property type="component" value="Unassembled WGS sequence"/>
</dbReference>
<feature type="non-terminal residue" evidence="2">
    <location>
        <position position="1"/>
    </location>
</feature>
<dbReference type="NCBIfam" id="TIGR04131">
    <property type="entry name" value="Bac_Flav_CTERM"/>
    <property type="match status" value="1"/>
</dbReference>
<dbReference type="InterPro" id="IPR026341">
    <property type="entry name" value="T9SS_type_B"/>
</dbReference>
<evidence type="ECO:0000313" key="3">
    <source>
        <dbReference type="Proteomes" id="UP000297407"/>
    </source>
</evidence>
<protein>
    <submittedName>
        <fullName evidence="2">T9SS type B sorting domain-containing protein</fullName>
    </submittedName>
</protein>
<dbReference type="EMBL" id="SRLH01000001">
    <property type="protein sequence ID" value="TGD59356.1"/>
    <property type="molecule type" value="Genomic_DNA"/>
</dbReference>
<dbReference type="AlphaFoldDB" id="A0A4Z0LBU7"/>
<name>A0A4Z0LBU7_9FLAO</name>
<comment type="caution">
    <text evidence="2">The sequence shown here is derived from an EMBL/GenBank/DDBJ whole genome shotgun (WGS) entry which is preliminary data.</text>
</comment>
<dbReference type="RefSeq" id="WP_135524562.1">
    <property type="nucleotide sequence ID" value="NZ_SRLH01000001.1"/>
</dbReference>
<dbReference type="Pfam" id="PF13585">
    <property type="entry name" value="CHU_C"/>
    <property type="match status" value="1"/>
</dbReference>
<feature type="domain" description="Ig-like" evidence="1">
    <location>
        <begin position="4"/>
        <end position="63"/>
    </location>
</feature>
<reference evidence="2 3" key="1">
    <citation type="submission" date="2019-04" db="EMBL/GenBank/DDBJ databases">
        <title>Flavobacterium sp. strain DS2-A Genome sequencing and assembly.</title>
        <authorList>
            <person name="Kim I."/>
        </authorList>
    </citation>
    <scope>NUCLEOTIDE SEQUENCE [LARGE SCALE GENOMIC DNA]</scope>
    <source>
        <strain evidence="2 3">DS2-A</strain>
    </source>
</reference>